<feature type="transmembrane region" description="Helical" evidence="8">
    <location>
        <begin position="194"/>
        <end position="214"/>
    </location>
</feature>
<evidence type="ECO:0000256" key="2">
    <source>
        <dbReference type="ARBA" id="ARBA00006939"/>
    </source>
</evidence>
<gene>
    <name evidence="9" type="ORF">HYG85_19420</name>
</gene>
<feature type="transmembrane region" description="Helical" evidence="8">
    <location>
        <begin position="38"/>
        <end position="56"/>
    </location>
</feature>
<dbReference type="PANTHER" id="PTHR11040">
    <property type="entry name" value="ZINC/IRON TRANSPORTER"/>
    <property type="match status" value="1"/>
</dbReference>
<dbReference type="AlphaFoldDB" id="A0A8J8SDY9"/>
<name>A0A8J8SDY9_9FIRM</name>
<dbReference type="KEGG" id="vgu:HYG85_19420"/>
<evidence type="ECO:0000256" key="4">
    <source>
        <dbReference type="ARBA" id="ARBA00022692"/>
    </source>
</evidence>
<accession>A0A8J8SDY9</accession>
<evidence type="ECO:0000256" key="1">
    <source>
        <dbReference type="ARBA" id="ARBA00004651"/>
    </source>
</evidence>
<keyword evidence="4 8" id="KW-0812">Transmembrane</keyword>
<dbReference type="EMBL" id="CP058561">
    <property type="protein sequence ID" value="QUH30971.1"/>
    <property type="molecule type" value="Genomic_DNA"/>
</dbReference>
<comment type="similarity">
    <text evidence="2">Belongs to the ZIP transporter (TC 2.A.5) family.</text>
</comment>
<proteinExistence type="inferred from homology"/>
<feature type="transmembrane region" description="Helical" evidence="8">
    <location>
        <begin position="6"/>
        <end position="26"/>
    </location>
</feature>
<sequence length="243" mass="26062">MGNSLSFLVSSLTGLIGLSLGVIMTYRISDRGKRFEGVMLAFTAGLMLAIVSFELLPKAFEIGGLKIGLIGIGIGIIFVIVLEDYLDKSKKIQKDTDNRYIKSAILLSIAFMIHNIPEGIAIGSMIGISDSEGLRFAFAILVHNIPEGMIIAMPLIKSKVRMVYILLIVSFISLSMGIGAIIGLTLSQVSPECISISLGIAGGIMLYVTTGEIIVKSMNQWKGRSITISIILGMLLGVLLSHN</sequence>
<dbReference type="GO" id="GO:0005385">
    <property type="term" value="F:zinc ion transmembrane transporter activity"/>
    <property type="evidence" value="ECO:0007669"/>
    <property type="project" value="TreeGrafter"/>
</dbReference>
<dbReference type="GO" id="GO:0005886">
    <property type="term" value="C:plasma membrane"/>
    <property type="evidence" value="ECO:0007669"/>
    <property type="project" value="UniProtKB-SubCell"/>
</dbReference>
<feature type="transmembrane region" description="Helical" evidence="8">
    <location>
        <begin position="226"/>
        <end position="242"/>
    </location>
</feature>
<evidence type="ECO:0000256" key="5">
    <source>
        <dbReference type="ARBA" id="ARBA00022833"/>
    </source>
</evidence>
<keyword evidence="7 8" id="KW-0472">Membrane</keyword>
<keyword evidence="6 8" id="KW-1133">Transmembrane helix</keyword>
<evidence type="ECO:0000313" key="10">
    <source>
        <dbReference type="Proteomes" id="UP000677305"/>
    </source>
</evidence>
<protein>
    <submittedName>
        <fullName evidence="9">ZIP family metal transporter</fullName>
    </submittedName>
</protein>
<organism evidence="9 10">
    <name type="scientific">Vallitalea guaymasensis</name>
    <dbReference type="NCBI Taxonomy" id="1185412"/>
    <lineage>
        <taxon>Bacteria</taxon>
        <taxon>Bacillati</taxon>
        <taxon>Bacillota</taxon>
        <taxon>Clostridia</taxon>
        <taxon>Lachnospirales</taxon>
        <taxon>Vallitaleaceae</taxon>
        <taxon>Vallitalea</taxon>
    </lineage>
</organism>
<comment type="subcellular location">
    <subcellularLocation>
        <location evidence="1">Cell membrane</location>
        <topology evidence="1">Multi-pass membrane protein</topology>
    </subcellularLocation>
</comment>
<keyword evidence="3" id="KW-1003">Cell membrane</keyword>
<evidence type="ECO:0000313" key="9">
    <source>
        <dbReference type="EMBL" id="QUH30971.1"/>
    </source>
</evidence>
<feature type="transmembrane region" description="Helical" evidence="8">
    <location>
        <begin position="62"/>
        <end position="82"/>
    </location>
</feature>
<dbReference type="RefSeq" id="WP_212691073.1">
    <property type="nucleotide sequence ID" value="NZ_CP058561.1"/>
</dbReference>
<evidence type="ECO:0000256" key="8">
    <source>
        <dbReference type="SAM" id="Phobius"/>
    </source>
</evidence>
<keyword evidence="5" id="KW-0862">Zinc</keyword>
<evidence type="ECO:0000256" key="3">
    <source>
        <dbReference type="ARBA" id="ARBA00022475"/>
    </source>
</evidence>
<feature type="transmembrane region" description="Helical" evidence="8">
    <location>
        <begin position="163"/>
        <end position="182"/>
    </location>
</feature>
<dbReference type="PANTHER" id="PTHR11040:SF211">
    <property type="entry name" value="ZINC TRANSPORTER ZIP11"/>
    <property type="match status" value="1"/>
</dbReference>
<dbReference type="Proteomes" id="UP000677305">
    <property type="component" value="Chromosome"/>
</dbReference>
<reference evidence="9 10" key="1">
    <citation type="submission" date="2020-07" db="EMBL/GenBank/DDBJ databases">
        <title>Vallitalea guaymasensis genome.</title>
        <authorList>
            <person name="Postec A."/>
        </authorList>
    </citation>
    <scope>NUCLEOTIDE SEQUENCE [LARGE SCALE GENOMIC DNA]</scope>
    <source>
        <strain evidence="9 10">Ra1766G1</strain>
    </source>
</reference>
<dbReference type="InterPro" id="IPR003689">
    <property type="entry name" value="ZIP"/>
</dbReference>
<feature type="transmembrane region" description="Helical" evidence="8">
    <location>
        <begin position="103"/>
        <end position="128"/>
    </location>
</feature>
<evidence type="ECO:0000256" key="6">
    <source>
        <dbReference type="ARBA" id="ARBA00022989"/>
    </source>
</evidence>
<dbReference type="Pfam" id="PF02535">
    <property type="entry name" value="Zip"/>
    <property type="match status" value="1"/>
</dbReference>
<keyword evidence="10" id="KW-1185">Reference proteome</keyword>
<evidence type="ECO:0000256" key="7">
    <source>
        <dbReference type="ARBA" id="ARBA00023136"/>
    </source>
</evidence>
<feature type="transmembrane region" description="Helical" evidence="8">
    <location>
        <begin position="134"/>
        <end position="156"/>
    </location>
</feature>